<dbReference type="AlphaFoldDB" id="A0A932ZU00"/>
<dbReference type="InterPro" id="IPR016169">
    <property type="entry name" value="FAD-bd_PCMH_sub2"/>
</dbReference>
<dbReference type="SMART" id="SM01092">
    <property type="entry name" value="CO_deh_flav_C"/>
    <property type="match status" value="1"/>
</dbReference>
<name>A0A932ZU00_UNCTE</name>
<evidence type="ECO:0000256" key="3">
    <source>
        <dbReference type="ARBA" id="ARBA00023002"/>
    </source>
</evidence>
<evidence type="ECO:0000256" key="1">
    <source>
        <dbReference type="ARBA" id="ARBA00022630"/>
    </source>
</evidence>
<evidence type="ECO:0000259" key="4">
    <source>
        <dbReference type="PROSITE" id="PS51387"/>
    </source>
</evidence>
<dbReference type="GO" id="GO:0071949">
    <property type="term" value="F:FAD binding"/>
    <property type="evidence" value="ECO:0007669"/>
    <property type="project" value="InterPro"/>
</dbReference>
<evidence type="ECO:0000256" key="2">
    <source>
        <dbReference type="ARBA" id="ARBA00022827"/>
    </source>
</evidence>
<keyword evidence="3" id="KW-0560">Oxidoreductase</keyword>
<dbReference type="EMBL" id="JACQRX010000174">
    <property type="protein sequence ID" value="MBI4251591.1"/>
    <property type="molecule type" value="Genomic_DNA"/>
</dbReference>
<evidence type="ECO:0000313" key="5">
    <source>
        <dbReference type="EMBL" id="MBI4251591.1"/>
    </source>
</evidence>
<dbReference type="Gene3D" id="3.30.390.50">
    <property type="entry name" value="CO dehydrogenase flavoprotein, C-terminal domain"/>
    <property type="match status" value="1"/>
</dbReference>
<dbReference type="InterPro" id="IPR051312">
    <property type="entry name" value="Diverse_Substr_Oxidored"/>
</dbReference>
<dbReference type="PANTHER" id="PTHR42659">
    <property type="entry name" value="XANTHINE DEHYDROGENASE SUBUNIT C-RELATED"/>
    <property type="match status" value="1"/>
</dbReference>
<dbReference type="InterPro" id="IPR005107">
    <property type="entry name" value="CO_DH_flav_C"/>
</dbReference>
<dbReference type="GO" id="GO:0016491">
    <property type="term" value="F:oxidoreductase activity"/>
    <property type="evidence" value="ECO:0007669"/>
    <property type="project" value="UniProtKB-KW"/>
</dbReference>
<sequence length="292" mass="30857">MGLPPFELLAPGSLEEVSRLIAEEGAVPLAGGTAIVPLMRQRLFVPARLVSLHRLPALAEISPSNGGGLWVGAMASLRAVETHPLVREDYPLLAETLGQVANVRVRGSATLGGNLAHGDYRLDPPAALIALGAQIRLGSARGVRVLPIEDFFLGFFETAKVADEILLGVELPLPAPRTSSHYLKFTAHASVDWPCVGVAVHLRWEASGKCEGGRVVLTAAASKPFEVRGVEEALRGTSVSEAAAQKAGELAAEQIDPIGDASGSAWYKREIAPALVRRALIEAARRAPWRAG</sequence>
<dbReference type="PANTHER" id="PTHR42659:SF2">
    <property type="entry name" value="XANTHINE DEHYDROGENASE SUBUNIT C-RELATED"/>
    <property type="match status" value="1"/>
</dbReference>
<gene>
    <name evidence="5" type="ORF">HY618_03945</name>
</gene>
<dbReference type="InterPro" id="IPR036318">
    <property type="entry name" value="FAD-bd_PCMH-like_sf"/>
</dbReference>
<dbReference type="SUPFAM" id="SSF56176">
    <property type="entry name" value="FAD-binding/transporter-associated domain-like"/>
    <property type="match status" value="1"/>
</dbReference>
<evidence type="ECO:0000313" key="6">
    <source>
        <dbReference type="Proteomes" id="UP000752292"/>
    </source>
</evidence>
<dbReference type="InterPro" id="IPR016166">
    <property type="entry name" value="FAD-bd_PCMH"/>
</dbReference>
<dbReference type="InterPro" id="IPR016167">
    <property type="entry name" value="FAD-bd_PCMH_sub1"/>
</dbReference>
<keyword evidence="1" id="KW-0285">Flavoprotein</keyword>
<comment type="caution">
    <text evidence="5">The sequence shown here is derived from an EMBL/GenBank/DDBJ whole genome shotgun (WGS) entry which is preliminary data.</text>
</comment>
<keyword evidence="2" id="KW-0274">FAD</keyword>
<dbReference type="Proteomes" id="UP000752292">
    <property type="component" value="Unassembled WGS sequence"/>
</dbReference>
<protein>
    <submittedName>
        <fullName evidence="5">Xanthine dehydrogenase family protein subunit M</fullName>
    </submittedName>
</protein>
<dbReference type="Gene3D" id="3.30.43.10">
    <property type="entry name" value="Uridine Diphospho-n-acetylenolpyruvylglucosamine Reductase, domain 2"/>
    <property type="match status" value="1"/>
</dbReference>
<organism evidence="5 6">
    <name type="scientific">Tectimicrobiota bacterium</name>
    <dbReference type="NCBI Taxonomy" id="2528274"/>
    <lineage>
        <taxon>Bacteria</taxon>
        <taxon>Pseudomonadati</taxon>
        <taxon>Nitrospinota/Tectimicrobiota group</taxon>
        <taxon>Candidatus Tectimicrobiota</taxon>
    </lineage>
</organism>
<dbReference type="InterPro" id="IPR002346">
    <property type="entry name" value="Mopterin_DH_FAD-bd"/>
</dbReference>
<dbReference type="PROSITE" id="PS51387">
    <property type="entry name" value="FAD_PCMH"/>
    <property type="match status" value="1"/>
</dbReference>
<dbReference type="Pfam" id="PF03450">
    <property type="entry name" value="CO_deh_flav_C"/>
    <property type="match status" value="1"/>
</dbReference>
<dbReference type="InterPro" id="IPR036683">
    <property type="entry name" value="CO_DH_flav_C_dom_sf"/>
</dbReference>
<proteinExistence type="predicted"/>
<reference evidence="5" key="1">
    <citation type="submission" date="2020-07" db="EMBL/GenBank/DDBJ databases">
        <title>Huge and variable diversity of episymbiotic CPR bacteria and DPANN archaea in groundwater ecosystems.</title>
        <authorList>
            <person name="He C.Y."/>
            <person name="Keren R."/>
            <person name="Whittaker M."/>
            <person name="Farag I.F."/>
            <person name="Doudna J."/>
            <person name="Cate J.H.D."/>
            <person name="Banfield J.F."/>
        </authorList>
    </citation>
    <scope>NUCLEOTIDE SEQUENCE</scope>
    <source>
        <strain evidence="5">NC_groundwater_1370_Ag_S-0.2um_69_93</strain>
    </source>
</reference>
<feature type="domain" description="FAD-binding PCMH-type" evidence="4">
    <location>
        <begin position="1"/>
        <end position="176"/>
    </location>
</feature>
<dbReference type="Pfam" id="PF00941">
    <property type="entry name" value="FAD_binding_5"/>
    <property type="match status" value="1"/>
</dbReference>
<dbReference type="SUPFAM" id="SSF55447">
    <property type="entry name" value="CO dehydrogenase flavoprotein C-terminal domain-like"/>
    <property type="match status" value="1"/>
</dbReference>
<dbReference type="Gene3D" id="3.30.465.10">
    <property type="match status" value="1"/>
</dbReference>
<accession>A0A932ZU00</accession>